<dbReference type="GO" id="GO:0000981">
    <property type="term" value="F:DNA-binding transcription factor activity, RNA polymerase II-specific"/>
    <property type="evidence" value="ECO:0007669"/>
    <property type="project" value="TreeGrafter"/>
</dbReference>
<proteinExistence type="predicted"/>
<dbReference type="InterPro" id="IPR047167">
    <property type="entry name" value="NFE2-like"/>
</dbReference>
<dbReference type="PANTHER" id="PTHR24411">
    <property type="entry name" value="NUCLEAR FACTOR ERYTHROID 2-RELATED FACTOR"/>
    <property type="match status" value="1"/>
</dbReference>
<protein>
    <submittedName>
        <fullName evidence="1">Uncharacterized protein</fullName>
    </submittedName>
</protein>
<dbReference type="Proteomes" id="UP001177670">
    <property type="component" value="Unassembled WGS sequence"/>
</dbReference>
<evidence type="ECO:0000313" key="2">
    <source>
        <dbReference type="Proteomes" id="UP001177670"/>
    </source>
</evidence>
<name>A0AA40FXT0_9HYME</name>
<comment type="caution">
    <text evidence="1">The sequence shown here is derived from an EMBL/GenBank/DDBJ whole genome shotgun (WGS) entry which is preliminary data.</text>
</comment>
<reference evidence="1" key="1">
    <citation type="submission" date="2021-10" db="EMBL/GenBank/DDBJ databases">
        <title>Melipona bicolor Genome sequencing and assembly.</title>
        <authorList>
            <person name="Araujo N.S."/>
            <person name="Arias M.C."/>
        </authorList>
    </citation>
    <scope>NUCLEOTIDE SEQUENCE</scope>
    <source>
        <strain evidence="1">USP_2M_L1-L4_2017</strain>
        <tissue evidence="1">Whole body</tissue>
    </source>
</reference>
<dbReference type="GO" id="GO:0000978">
    <property type="term" value="F:RNA polymerase II cis-regulatory region sequence-specific DNA binding"/>
    <property type="evidence" value="ECO:0007669"/>
    <property type="project" value="InterPro"/>
</dbReference>
<accession>A0AA40FXT0</accession>
<dbReference type="AlphaFoldDB" id="A0AA40FXT0"/>
<dbReference type="PANTHER" id="PTHR24411:SF55">
    <property type="entry name" value="SEGMENTATION PROTEIN CAP'N'COLLAR"/>
    <property type="match status" value="1"/>
</dbReference>
<dbReference type="EMBL" id="JAHYIQ010000012">
    <property type="protein sequence ID" value="KAK1127174.1"/>
    <property type="molecule type" value="Genomic_DNA"/>
</dbReference>
<organism evidence="1 2">
    <name type="scientific">Melipona bicolor</name>
    <dbReference type="NCBI Taxonomy" id="60889"/>
    <lineage>
        <taxon>Eukaryota</taxon>
        <taxon>Metazoa</taxon>
        <taxon>Ecdysozoa</taxon>
        <taxon>Arthropoda</taxon>
        <taxon>Hexapoda</taxon>
        <taxon>Insecta</taxon>
        <taxon>Pterygota</taxon>
        <taxon>Neoptera</taxon>
        <taxon>Endopterygota</taxon>
        <taxon>Hymenoptera</taxon>
        <taxon>Apocrita</taxon>
        <taxon>Aculeata</taxon>
        <taxon>Apoidea</taxon>
        <taxon>Anthophila</taxon>
        <taxon>Apidae</taxon>
        <taxon>Melipona</taxon>
    </lineage>
</organism>
<keyword evidence="2" id="KW-1185">Reference proteome</keyword>
<evidence type="ECO:0000313" key="1">
    <source>
        <dbReference type="EMBL" id="KAK1127174.1"/>
    </source>
</evidence>
<dbReference type="GO" id="GO:0005634">
    <property type="term" value="C:nucleus"/>
    <property type="evidence" value="ECO:0007669"/>
    <property type="project" value="TreeGrafter"/>
</dbReference>
<gene>
    <name evidence="1" type="ORF">K0M31_003723</name>
</gene>
<sequence>MNDVQQFFVKPHSQSNVEQHQASSECWNLVVDEGLFQGRMPFMRAMSMEQRWQDLASLLSLPGAPDHFAHPAHPGYPGHGISHSHYEAQRNVLLHNATLAPPVGDLNSTSPYHNVGGSSNLGSAVATSMNLTNSSEPMGAESGAAYKSEPADMMYYHTPTSDSINQTTDGFLSSLLNDEDLHLMDMAMNDVQAASTAFFFANYASCLEVKLASTKLTYYIISDITYGSKEIRNPVCFT</sequence>